<dbReference type="Proteomes" id="UP000662373">
    <property type="component" value="Unassembled WGS sequence"/>
</dbReference>
<dbReference type="SMART" id="SM00046">
    <property type="entry name" value="DAGKc"/>
    <property type="match status" value="1"/>
</dbReference>
<evidence type="ECO:0000256" key="1">
    <source>
        <dbReference type="ARBA" id="ARBA00022679"/>
    </source>
</evidence>
<evidence type="ECO:0000313" key="6">
    <source>
        <dbReference type="EMBL" id="MBJ7882546.1"/>
    </source>
</evidence>
<evidence type="ECO:0000259" key="5">
    <source>
        <dbReference type="PROSITE" id="PS50146"/>
    </source>
</evidence>
<dbReference type="GO" id="GO:0005886">
    <property type="term" value="C:plasma membrane"/>
    <property type="evidence" value="ECO:0007669"/>
    <property type="project" value="TreeGrafter"/>
</dbReference>
<dbReference type="PROSITE" id="PS50146">
    <property type="entry name" value="DAGK"/>
    <property type="match status" value="1"/>
</dbReference>
<dbReference type="PANTHER" id="PTHR12358:SF106">
    <property type="entry name" value="LIPID KINASE YEGS"/>
    <property type="match status" value="1"/>
</dbReference>
<dbReference type="Gene3D" id="3.40.50.10330">
    <property type="entry name" value="Probable inorganic polyphosphate/atp-NAD kinase, domain 1"/>
    <property type="match status" value="1"/>
</dbReference>
<evidence type="ECO:0000256" key="2">
    <source>
        <dbReference type="ARBA" id="ARBA00022741"/>
    </source>
</evidence>
<proteinExistence type="predicted"/>
<dbReference type="AlphaFoldDB" id="A0A934KNE5"/>
<gene>
    <name evidence="6" type="ORF">JEM65_18070</name>
</gene>
<dbReference type="GO" id="GO:0016301">
    <property type="term" value="F:kinase activity"/>
    <property type="evidence" value="ECO:0007669"/>
    <property type="project" value="UniProtKB-KW"/>
</dbReference>
<dbReference type="Pfam" id="PF00781">
    <property type="entry name" value="DAGK_cat"/>
    <property type="match status" value="1"/>
</dbReference>
<reference evidence="6 7" key="1">
    <citation type="submission" date="2020-09" db="EMBL/GenBank/DDBJ databases">
        <title>Draft genome of Gelidibacter salicanalis PAMC21136.</title>
        <authorList>
            <person name="Park H."/>
        </authorList>
    </citation>
    <scope>NUCLEOTIDE SEQUENCE [LARGE SCALE GENOMIC DNA]</scope>
    <source>
        <strain evidence="6 7">PAMC21136</strain>
    </source>
</reference>
<keyword evidence="2" id="KW-0547">Nucleotide-binding</keyword>
<dbReference type="SUPFAM" id="SSF111331">
    <property type="entry name" value="NAD kinase/diacylglycerol kinase-like"/>
    <property type="match status" value="1"/>
</dbReference>
<dbReference type="Pfam" id="PF19279">
    <property type="entry name" value="YegS_C"/>
    <property type="match status" value="1"/>
</dbReference>
<dbReference type="GO" id="GO:0005524">
    <property type="term" value="F:ATP binding"/>
    <property type="evidence" value="ECO:0007669"/>
    <property type="project" value="UniProtKB-KW"/>
</dbReference>
<organism evidence="6 7">
    <name type="scientific">Gelidibacter salicanalis</name>
    <dbReference type="NCBI Taxonomy" id="291193"/>
    <lineage>
        <taxon>Bacteria</taxon>
        <taxon>Pseudomonadati</taxon>
        <taxon>Bacteroidota</taxon>
        <taxon>Flavobacteriia</taxon>
        <taxon>Flavobacteriales</taxon>
        <taxon>Flavobacteriaceae</taxon>
        <taxon>Gelidibacter</taxon>
    </lineage>
</organism>
<dbReference type="InterPro" id="IPR017438">
    <property type="entry name" value="ATP-NAD_kinase_N"/>
</dbReference>
<keyword evidence="1" id="KW-0808">Transferase</keyword>
<dbReference type="InterPro" id="IPR050187">
    <property type="entry name" value="Lipid_Phosphate_FormReg"/>
</dbReference>
<dbReference type="EMBL" id="JAEHJZ010000049">
    <property type="protein sequence ID" value="MBJ7882546.1"/>
    <property type="molecule type" value="Genomic_DNA"/>
</dbReference>
<keyword evidence="3 6" id="KW-0418">Kinase</keyword>
<feature type="domain" description="DAGKc" evidence="5">
    <location>
        <begin position="1"/>
        <end position="128"/>
    </location>
</feature>
<dbReference type="PANTHER" id="PTHR12358">
    <property type="entry name" value="SPHINGOSINE KINASE"/>
    <property type="match status" value="1"/>
</dbReference>
<evidence type="ECO:0000256" key="3">
    <source>
        <dbReference type="ARBA" id="ARBA00022777"/>
    </source>
</evidence>
<sequence length="294" mass="32618">MIDIHFIINPIAGSGNTILSESFLEFFFPRKRYKIKVKPSQYKGNSILLTQRSIQEGADIIVACGGDGTVNEVASTLIGSDIPLGIIPIGSGNGLASNLKIPKNIEAAIAAIKTSKIEKIDVGCLNEHYFFSNTGFGFDASVIKYYEASEKRTLLRYLKASIKSFQHYHKQNEVRMTVDGNPEIVNPFLIFISNSNELGYNVSLTPKASLQDGLLDVVVVPQISKLKMMLFGVLVFFNKHSLLKEVNCFQTAKMTISRGHGDYFQSQLDGEFFKIEEKTVQISIKPKSLLVIVL</sequence>
<dbReference type="InterPro" id="IPR016064">
    <property type="entry name" value="NAD/diacylglycerol_kinase_sf"/>
</dbReference>
<keyword evidence="7" id="KW-1185">Reference proteome</keyword>
<evidence type="ECO:0000256" key="4">
    <source>
        <dbReference type="ARBA" id="ARBA00022840"/>
    </source>
</evidence>
<name>A0A934KNE5_9FLAO</name>
<dbReference type="InterPro" id="IPR045540">
    <property type="entry name" value="YegS/DAGK_C"/>
</dbReference>
<comment type="caution">
    <text evidence="6">The sequence shown here is derived from an EMBL/GenBank/DDBJ whole genome shotgun (WGS) entry which is preliminary data.</text>
</comment>
<protein>
    <submittedName>
        <fullName evidence="6">Diacylglycerol kinase family lipid kinase</fullName>
    </submittedName>
</protein>
<keyword evidence="4" id="KW-0067">ATP-binding</keyword>
<evidence type="ECO:0000313" key="7">
    <source>
        <dbReference type="Proteomes" id="UP000662373"/>
    </source>
</evidence>
<dbReference type="Gene3D" id="2.60.200.40">
    <property type="match status" value="1"/>
</dbReference>
<accession>A0A934KNE5</accession>
<dbReference type="InterPro" id="IPR001206">
    <property type="entry name" value="Diacylglycerol_kinase_cat_dom"/>
</dbReference>